<feature type="domain" description="Aldehyde oxidase/xanthine dehydrogenase a/b hammerhead" evidence="3">
    <location>
        <begin position="22"/>
        <end position="136"/>
    </location>
</feature>
<evidence type="ECO:0000313" key="4">
    <source>
        <dbReference type="EMBL" id="SDT53740.1"/>
    </source>
</evidence>
<evidence type="ECO:0000259" key="3">
    <source>
        <dbReference type="SMART" id="SM01008"/>
    </source>
</evidence>
<reference evidence="5" key="1">
    <citation type="submission" date="2016-10" db="EMBL/GenBank/DDBJ databases">
        <authorList>
            <person name="Varghese N."/>
            <person name="Submissions S."/>
        </authorList>
    </citation>
    <scope>NUCLEOTIDE SEQUENCE [LARGE SCALE GENOMIC DNA]</scope>
    <source>
        <strain evidence="5">GAS369</strain>
    </source>
</reference>
<keyword evidence="1" id="KW-0500">Molybdenum</keyword>
<dbReference type="RefSeq" id="WP_146690450.1">
    <property type="nucleotide sequence ID" value="NZ_LT629750.1"/>
</dbReference>
<dbReference type="InterPro" id="IPR008274">
    <property type="entry name" value="AldOxase/xan_DH_MoCoBD1"/>
</dbReference>
<dbReference type="Pfam" id="PF01315">
    <property type="entry name" value="Ald_Xan_dh_C"/>
    <property type="match status" value="1"/>
</dbReference>
<dbReference type="Gene3D" id="3.30.365.10">
    <property type="entry name" value="Aldehyde oxidase/xanthine dehydrogenase, molybdopterin binding domain"/>
    <property type="match status" value="4"/>
</dbReference>
<organism evidence="4 5">
    <name type="scientific">Bradyrhizobium canariense</name>
    <dbReference type="NCBI Taxonomy" id="255045"/>
    <lineage>
        <taxon>Bacteria</taxon>
        <taxon>Pseudomonadati</taxon>
        <taxon>Pseudomonadota</taxon>
        <taxon>Alphaproteobacteria</taxon>
        <taxon>Hyphomicrobiales</taxon>
        <taxon>Nitrobacteraceae</taxon>
        <taxon>Bradyrhizobium</taxon>
    </lineage>
</organism>
<dbReference type="PANTHER" id="PTHR11908">
    <property type="entry name" value="XANTHINE DEHYDROGENASE"/>
    <property type="match status" value="1"/>
</dbReference>
<dbReference type="AlphaFoldDB" id="A0A1H2B625"/>
<evidence type="ECO:0000256" key="1">
    <source>
        <dbReference type="ARBA" id="ARBA00022505"/>
    </source>
</evidence>
<gene>
    <name evidence="4" type="ORF">SAMN05444158_6839</name>
</gene>
<dbReference type="SUPFAM" id="SSF56003">
    <property type="entry name" value="Molybdenum cofactor-binding domain"/>
    <property type="match status" value="1"/>
</dbReference>
<dbReference type="Pfam" id="PF20256">
    <property type="entry name" value="MoCoBD_2"/>
    <property type="match status" value="1"/>
</dbReference>
<sequence>MKRSNAYIGSPLDRIEDFRLLTGAGAFVGDLKPDKLLHAVILRSPFAHGRIRRIEAGPARSLEGVAAVLTAAEIGEVPIIPIRQHGKPEGEPYRQPVIADKKVRYVGEPVAVIIASEQCIAEDAAELIEVEIDELPAVATHEIAASGQTLLFEDTVTNLATAFYARMGDADAAFATAEYKRREKFSVQRHTASPMETRGLLAEWDPELERMIVSGATKVPFFNRRVLAEMLKLRQSQVDLIEVDVGGGFGARGEFYPEDFLIPFAARYLGGKVRWIEDRREHLMAMNHAREMYADLEIACRTDGTVVGVRGRIDIDLGAYVRTNGFTTPRNVAQFVSGPYLMPNIAIDAFSYLTSKTPTGTYRGPGRYEASFFCERLLDMAANDLGIDPAEFRLKNLIPEDQLPRPLATMAGLDRTWQTELDNGAYGIVMQRCLDEFGWNEKKKIQGQMIDGRYHGIAVGNFVEGGAGGRFENARMTIETDGTVTVAVGSTALGQGLQTILSQVAADALSMPIERIQLLHGSTTLVTQGFGSFHSRSTVMGGSAILLAAESLIAMLRDKGARHFGCEYGDVSVSDGYVRYGKKSIEFSTFAGSEVERQFENHKLTYSYGSHAAHIAVDPGTGHVELLDYMTVDDVGRIINPATLHGQILGAIVQGLGSTFLEHLQYDENGQLLTGSLADYLLPTATDFPNIRGISLGLRPCPNNPLGAKGAGEGGLIAVGGVIGNAIAAALRSMSVEPRDLPLSPSNIWRLMQQVKPMSSTPKTTVQPQ</sequence>
<dbReference type="InterPro" id="IPR046867">
    <property type="entry name" value="AldOxase/xan_DH_MoCoBD2"/>
</dbReference>
<dbReference type="InterPro" id="IPR037165">
    <property type="entry name" value="AldOxase/xan_DH_Mopterin-bd_sf"/>
</dbReference>
<dbReference type="Gene3D" id="3.90.1170.50">
    <property type="entry name" value="Aldehyde oxidase/xanthine dehydrogenase, a/b hammerhead"/>
    <property type="match status" value="1"/>
</dbReference>
<dbReference type="EMBL" id="LT629750">
    <property type="protein sequence ID" value="SDT53740.1"/>
    <property type="molecule type" value="Genomic_DNA"/>
</dbReference>
<dbReference type="GO" id="GO:0005506">
    <property type="term" value="F:iron ion binding"/>
    <property type="evidence" value="ECO:0007669"/>
    <property type="project" value="InterPro"/>
</dbReference>
<evidence type="ECO:0000256" key="2">
    <source>
        <dbReference type="ARBA" id="ARBA00023002"/>
    </source>
</evidence>
<accession>A0A1H2B625</accession>
<dbReference type="InterPro" id="IPR000674">
    <property type="entry name" value="Ald_Oxase/Xan_DH_a/b"/>
</dbReference>
<keyword evidence="2" id="KW-0560">Oxidoreductase</keyword>
<proteinExistence type="predicted"/>
<dbReference type="Pfam" id="PF02738">
    <property type="entry name" value="MoCoBD_1"/>
    <property type="match status" value="1"/>
</dbReference>
<name>A0A1H2B625_9BRAD</name>
<dbReference type="Proteomes" id="UP000243904">
    <property type="component" value="Chromosome I"/>
</dbReference>
<dbReference type="PANTHER" id="PTHR11908:SF132">
    <property type="entry name" value="ALDEHYDE OXIDASE 1-RELATED"/>
    <property type="match status" value="1"/>
</dbReference>
<evidence type="ECO:0000313" key="5">
    <source>
        <dbReference type="Proteomes" id="UP000243904"/>
    </source>
</evidence>
<dbReference type="SMART" id="SM01008">
    <property type="entry name" value="Ald_Xan_dh_C"/>
    <property type="match status" value="1"/>
</dbReference>
<dbReference type="InterPro" id="IPR036856">
    <property type="entry name" value="Ald_Oxase/Xan_DH_a/b_sf"/>
</dbReference>
<dbReference type="SUPFAM" id="SSF54665">
    <property type="entry name" value="CO dehydrogenase molybdoprotein N-domain-like"/>
    <property type="match status" value="1"/>
</dbReference>
<dbReference type="GO" id="GO:0016491">
    <property type="term" value="F:oxidoreductase activity"/>
    <property type="evidence" value="ECO:0007669"/>
    <property type="project" value="UniProtKB-KW"/>
</dbReference>
<dbReference type="InterPro" id="IPR016208">
    <property type="entry name" value="Ald_Oxase/xanthine_DH-like"/>
</dbReference>
<protein>
    <submittedName>
        <fullName evidence="4">Carbon-monoxide dehydrogenase large subunit</fullName>
    </submittedName>
</protein>
<keyword evidence="5" id="KW-1185">Reference proteome</keyword>